<name>A0A2A6C678_PRIPA</name>
<protein>
    <submittedName>
        <fullName evidence="3">Uncharacterized protein</fullName>
    </submittedName>
</protein>
<dbReference type="Proteomes" id="UP000005239">
    <property type="component" value="Unassembled WGS sequence"/>
</dbReference>
<keyword evidence="4" id="KW-1185">Reference proteome</keyword>
<proteinExistence type="predicted"/>
<feature type="compositionally biased region" description="Polar residues" evidence="1">
    <location>
        <begin position="1"/>
        <end position="21"/>
    </location>
</feature>
<keyword evidence="2" id="KW-1133">Transmembrane helix</keyword>
<evidence type="ECO:0000313" key="4">
    <source>
        <dbReference type="Proteomes" id="UP000005239"/>
    </source>
</evidence>
<keyword evidence="2" id="KW-0472">Membrane</keyword>
<evidence type="ECO:0000256" key="2">
    <source>
        <dbReference type="SAM" id="Phobius"/>
    </source>
</evidence>
<keyword evidence="2" id="KW-0812">Transmembrane</keyword>
<gene>
    <name evidence="3" type="primary">WBGene00282010</name>
</gene>
<accession>A0A2A6C678</accession>
<feature type="transmembrane region" description="Helical" evidence="2">
    <location>
        <begin position="170"/>
        <end position="191"/>
    </location>
</feature>
<evidence type="ECO:0000256" key="1">
    <source>
        <dbReference type="SAM" id="MobiDB-lite"/>
    </source>
</evidence>
<feature type="region of interest" description="Disordered" evidence="1">
    <location>
        <begin position="1"/>
        <end position="23"/>
    </location>
</feature>
<reference evidence="4" key="1">
    <citation type="journal article" date="2008" name="Nat. Genet.">
        <title>The Pristionchus pacificus genome provides a unique perspective on nematode lifestyle and parasitism.</title>
        <authorList>
            <person name="Dieterich C."/>
            <person name="Clifton S.W."/>
            <person name="Schuster L.N."/>
            <person name="Chinwalla A."/>
            <person name="Delehaunty K."/>
            <person name="Dinkelacker I."/>
            <person name="Fulton L."/>
            <person name="Fulton R."/>
            <person name="Godfrey J."/>
            <person name="Minx P."/>
            <person name="Mitreva M."/>
            <person name="Roeseler W."/>
            <person name="Tian H."/>
            <person name="Witte H."/>
            <person name="Yang S.P."/>
            <person name="Wilson R.K."/>
            <person name="Sommer R.J."/>
        </authorList>
    </citation>
    <scope>NUCLEOTIDE SEQUENCE [LARGE SCALE GENOMIC DNA]</scope>
    <source>
        <strain evidence="4">PS312</strain>
    </source>
</reference>
<dbReference type="EnsemblMetazoa" id="PPA43641.1">
    <property type="protein sequence ID" value="PPA43641.1"/>
    <property type="gene ID" value="WBGene00282010"/>
</dbReference>
<organism evidence="3 4">
    <name type="scientific">Pristionchus pacificus</name>
    <name type="common">Parasitic nematode worm</name>
    <dbReference type="NCBI Taxonomy" id="54126"/>
    <lineage>
        <taxon>Eukaryota</taxon>
        <taxon>Metazoa</taxon>
        <taxon>Ecdysozoa</taxon>
        <taxon>Nematoda</taxon>
        <taxon>Chromadorea</taxon>
        <taxon>Rhabditida</taxon>
        <taxon>Rhabditina</taxon>
        <taxon>Diplogasteromorpha</taxon>
        <taxon>Diplogasteroidea</taxon>
        <taxon>Neodiplogasteridae</taxon>
        <taxon>Pristionchus</taxon>
    </lineage>
</organism>
<accession>A0A8R1Z257</accession>
<reference evidence="3" key="2">
    <citation type="submission" date="2022-06" db="UniProtKB">
        <authorList>
            <consortium name="EnsemblMetazoa"/>
        </authorList>
    </citation>
    <scope>IDENTIFICATION</scope>
    <source>
        <strain evidence="3">PS312</strain>
    </source>
</reference>
<evidence type="ECO:0000313" key="3">
    <source>
        <dbReference type="EnsemblMetazoa" id="PPA43641.1"/>
    </source>
</evidence>
<sequence length="322" mass="36064">MLRHLLTSTARSSSRQLSTKLPQKEMPWSAKILKGTKKETPTPTMGSRAFYGTSIAPPKLSLLRAPRSTEIECRRSTFCKSEADFRGLPKKKEDYTIEEWIIAYYDTVPKTTEASSIASVKRNCTFEEWIRLYYSSAPVNEIPNAASAPDVQYNDDVNDSKSTESSGSDWIIGFGLVSLLWLTSVGIAVFMDRYLAYRKGSSATPPRIAELNEPLTIVEAYTKDGKTYSISNQLTARLPHLSKTPMGLTESRNIVSPHGISIDHSDNGTWHLSYIATRPTIEDAIKAEKEMRKIAEEEVATLKSLEKLFKWTDGLFGHPSQE</sequence>
<dbReference type="AlphaFoldDB" id="A0A2A6C678"/>